<evidence type="ECO:0000256" key="1">
    <source>
        <dbReference type="ARBA" id="ARBA00022741"/>
    </source>
</evidence>
<proteinExistence type="predicted"/>
<dbReference type="InterPro" id="IPR000640">
    <property type="entry name" value="EFG_V-like"/>
</dbReference>
<dbReference type="InterPro" id="IPR053905">
    <property type="entry name" value="EF-G-like_DII"/>
</dbReference>
<dbReference type="InterPro" id="IPR009022">
    <property type="entry name" value="EFG_III"/>
</dbReference>
<evidence type="ECO:0000256" key="3">
    <source>
        <dbReference type="ARBA" id="ARBA00022917"/>
    </source>
</evidence>
<keyword evidence="4" id="KW-0342">GTP-binding</keyword>
<dbReference type="Gene3D" id="3.30.70.240">
    <property type="match status" value="1"/>
</dbReference>
<dbReference type="InterPro" id="IPR041095">
    <property type="entry name" value="EFG_II"/>
</dbReference>
<dbReference type="Pfam" id="PF00679">
    <property type="entry name" value="EFG_C"/>
    <property type="match status" value="1"/>
</dbReference>
<sequence>EDDEVMEAYLAGEELPIEKLKAAIRRVCLANKAIPIFCGTSLRNKGVKRLLDAVCDYLPSPLDIPAMKGTDPKTGESIERHTSDTEPFSALAFKIVSDPFVGRLVYFRIYSGSISAGSGAYNSTRGERERIGRLIRMHANDREEIEYADAGEIVASLGLRNTFTGDTLCDQNAPILLENIKFPEPVINLAIEPKTRSDQDKMTEGLQKLAEEDPTFKVKFDDETGQTVIYGMGELHLDVLVSRLLSEFKVNAGVGKPRVAYREAITAHAKAQGKFVRQSGGRGQYGDVTIEIEPRERGAGYEFVDNVKGGAIPRNFLMAAESGIRDTLETGVYAGYPMVDVKVIATDGSYHDVDSNENAFKMAGSMAIKAAVAKAKPILLEPIMKLEAVTPEEYMGDVIGDLNSRRGQIISVEPSPETTVITGTVPLAESFGYTTDLRSVTKGRATFSMEFESYREMPGELATQVVEAAGKK</sequence>
<name>A0A2J1DUP0_9CHLR</name>
<dbReference type="InterPro" id="IPR035647">
    <property type="entry name" value="EFG_III/V"/>
</dbReference>
<dbReference type="Gene3D" id="2.40.30.10">
    <property type="entry name" value="Translation factors"/>
    <property type="match status" value="1"/>
</dbReference>
<dbReference type="InterPro" id="IPR047872">
    <property type="entry name" value="EFG_IV"/>
</dbReference>
<dbReference type="FunFam" id="3.30.70.240:FF:000001">
    <property type="entry name" value="Elongation factor G"/>
    <property type="match status" value="1"/>
</dbReference>
<accession>A0A2J1DUP0</accession>
<comment type="caution">
    <text evidence="8">The sequence shown here is derived from an EMBL/GenBank/DDBJ whole genome shotgun (WGS) entry which is preliminary data.</text>
</comment>
<reference evidence="8 9" key="1">
    <citation type="journal article" date="2017" name="FEMS Microbiol. Ecol.">
        <title>Reconstructed genomes of novel Dehalococcoides mccartyi strains from 1,2,3,4-tetrachlorodibenzo-p-dioxin-dechlorinating enrichment cultures reveal divergent reductive dehalogenase gene profiles.</title>
        <authorList>
            <person name="Dam H.T."/>
            <person name="Vollmers J."/>
            <person name="Kaster A.K."/>
            <person name="Haggblom M.M."/>
        </authorList>
    </citation>
    <scope>NUCLEOTIDE SEQUENCE [LARGE SCALE GENOMIC DNA]</scope>
    <source>
        <strain evidence="8 9">H1-3-2.001</strain>
    </source>
</reference>
<feature type="domain" description="Translation elongation factor EFG/EF2" evidence="7">
    <location>
        <begin position="258"/>
        <end position="376"/>
    </location>
</feature>
<evidence type="ECO:0000313" key="8">
    <source>
        <dbReference type="EMBL" id="PKH45811.1"/>
    </source>
</evidence>
<dbReference type="SMART" id="SM00889">
    <property type="entry name" value="EFG_IV"/>
    <property type="match status" value="1"/>
</dbReference>
<dbReference type="CDD" id="cd04088">
    <property type="entry name" value="EFG_mtEFG_II"/>
    <property type="match status" value="1"/>
</dbReference>
<feature type="domain" description="Elongation factor EFG" evidence="6">
    <location>
        <begin position="378"/>
        <end position="465"/>
    </location>
</feature>
<evidence type="ECO:0000259" key="6">
    <source>
        <dbReference type="SMART" id="SM00838"/>
    </source>
</evidence>
<dbReference type="GO" id="GO:0032790">
    <property type="term" value="P:ribosome disassembly"/>
    <property type="evidence" value="ECO:0007669"/>
    <property type="project" value="TreeGrafter"/>
</dbReference>
<feature type="non-terminal residue" evidence="8">
    <location>
        <position position="1"/>
    </location>
</feature>
<dbReference type="SMART" id="SM00838">
    <property type="entry name" value="EFG_C"/>
    <property type="match status" value="1"/>
</dbReference>
<dbReference type="CDD" id="cd03713">
    <property type="entry name" value="EFG_mtEFG_C"/>
    <property type="match status" value="1"/>
</dbReference>
<evidence type="ECO:0000256" key="4">
    <source>
        <dbReference type="ARBA" id="ARBA00023134"/>
    </source>
</evidence>
<keyword evidence="3" id="KW-0648">Protein biosynthesis</keyword>
<dbReference type="EMBL" id="PHFD01000287">
    <property type="protein sequence ID" value="PKH45811.1"/>
    <property type="molecule type" value="Genomic_DNA"/>
</dbReference>
<dbReference type="Pfam" id="PF14492">
    <property type="entry name" value="EFG_III"/>
    <property type="match status" value="1"/>
</dbReference>
<dbReference type="InterPro" id="IPR035649">
    <property type="entry name" value="EFG_V"/>
</dbReference>
<dbReference type="PANTHER" id="PTHR43261">
    <property type="entry name" value="TRANSLATION ELONGATION FACTOR G-RELATED"/>
    <property type="match status" value="1"/>
</dbReference>
<dbReference type="FunFam" id="2.40.30.10:FF:000006">
    <property type="entry name" value="Elongation factor G"/>
    <property type="match status" value="1"/>
</dbReference>
<evidence type="ECO:0000256" key="5">
    <source>
        <dbReference type="NCBIfam" id="TIGR00484"/>
    </source>
</evidence>
<dbReference type="CDD" id="cd16262">
    <property type="entry name" value="EFG_III"/>
    <property type="match status" value="1"/>
</dbReference>
<dbReference type="Pfam" id="PF22042">
    <property type="entry name" value="EF-G_D2"/>
    <property type="match status" value="1"/>
</dbReference>
<gene>
    <name evidence="8" type="ORF">CVH13_01370</name>
</gene>
<dbReference type="Proteomes" id="UP000233649">
    <property type="component" value="Unassembled WGS sequence"/>
</dbReference>
<keyword evidence="1" id="KW-0547">Nucleotide-binding</keyword>
<evidence type="ECO:0000259" key="7">
    <source>
        <dbReference type="SMART" id="SM00889"/>
    </source>
</evidence>
<dbReference type="InterPro" id="IPR005517">
    <property type="entry name" value="Transl_elong_EFG/EF2_IV"/>
</dbReference>
<dbReference type="FunFam" id="3.30.70.870:FF:000001">
    <property type="entry name" value="Elongation factor G"/>
    <property type="match status" value="1"/>
</dbReference>
<dbReference type="Pfam" id="PF03764">
    <property type="entry name" value="EFG_IV"/>
    <property type="match status" value="1"/>
</dbReference>
<evidence type="ECO:0000256" key="2">
    <source>
        <dbReference type="ARBA" id="ARBA00022768"/>
    </source>
</evidence>
<dbReference type="InterPro" id="IPR020568">
    <property type="entry name" value="Ribosomal_Su5_D2-typ_SF"/>
</dbReference>
<dbReference type="InterPro" id="IPR004540">
    <property type="entry name" value="Transl_elong_EFG/EF2"/>
</dbReference>
<dbReference type="NCBIfam" id="TIGR00484">
    <property type="entry name" value="EF-G"/>
    <property type="match status" value="1"/>
</dbReference>
<dbReference type="InterPro" id="IPR027417">
    <property type="entry name" value="P-loop_NTPase"/>
</dbReference>
<dbReference type="GO" id="GO:0005525">
    <property type="term" value="F:GTP binding"/>
    <property type="evidence" value="ECO:0007669"/>
    <property type="project" value="UniProtKB-UniRule"/>
</dbReference>
<keyword evidence="2 8" id="KW-0251">Elongation factor</keyword>
<dbReference type="NCBIfam" id="NF009381">
    <property type="entry name" value="PRK12740.1-5"/>
    <property type="match status" value="1"/>
</dbReference>
<dbReference type="Gene3D" id="3.40.50.300">
    <property type="entry name" value="P-loop containing nucleotide triphosphate hydrolases"/>
    <property type="match status" value="1"/>
</dbReference>
<dbReference type="SUPFAM" id="SSF54211">
    <property type="entry name" value="Ribosomal protein S5 domain 2-like"/>
    <property type="match status" value="1"/>
</dbReference>
<dbReference type="PANTHER" id="PTHR43261:SF1">
    <property type="entry name" value="RIBOSOME-RELEASING FACTOR 2, MITOCHONDRIAL"/>
    <property type="match status" value="1"/>
</dbReference>
<dbReference type="InterPro" id="IPR009000">
    <property type="entry name" value="Transl_B-barrel_sf"/>
</dbReference>
<dbReference type="CDD" id="cd01434">
    <property type="entry name" value="EFG_mtEFG1_IV"/>
    <property type="match status" value="1"/>
</dbReference>
<dbReference type="AlphaFoldDB" id="A0A2J1DUP0"/>
<dbReference type="Gene3D" id="3.30.70.870">
    <property type="entry name" value="Elongation Factor G (Translational Gtpase), domain 3"/>
    <property type="match status" value="1"/>
</dbReference>
<dbReference type="SUPFAM" id="SSF52540">
    <property type="entry name" value="P-loop containing nucleoside triphosphate hydrolases"/>
    <property type="match status" value="1"/>
</dbReference>
<organism evidence="8 9">
    <name type="scientific">Dehalococcoides mccartyi</name>
    <dbReference type="NCBI Taxonomy" id="61435"/>
    <lineage>
        <taxon>Bacteria</taxon>
        <taxon>Bacillati</taxon>
        <taxon>Chloroflexota</taxon>
        <taxon>Dehalococcoidia</taxon>
        <taxon>Dehalococcoidales</taxon>
        <taxon>Dehalococcoidaceae</taxon>
        <taxon>Dehalococcoides</taxon>
    </lineage>
</organism>
<dbReference type="SUPFAM" id="SSF54980">
    <property type="entry name" value="EF-G C-terminal domain-like"/>
    <property type="match status" value="2"/>
</dbReference>
<dbReference type="Gene3D" id="3.30.230.10">
    <property type="match status" value="1"/>
</dbReference>
<protein>
    <recommendedName>
        <fullName evidence="5">Elongation factor G</fullName>
    </recommendedName>
</protein>
<dbReference type="FunFam" id="3.30.230.10:FF:000003">
    <property type="entry name" value="Elongation factor G"/>
    <property type="match status" value="1"/>
</dbReference>
<dbReference type="GO" id="GO:0003746">
    <property type="term" value="F:translation elongation factor activity"/>
    <property type="evidence" value="ECO:0007669"/>
    <property type="project" value="UniProtKB-UniRule"/>
</dbReference>
<dbReference type="SUPFAM" id="SSF50447">
    <property type="entry name" value="Translation proteins"/>
    <property type="match status" value="1"/>
</dbReference>
<evidence type="ECO:0000313" key="9">
    <source>
        <dbReference type="Proteomes" id="UP000233649"/>
    </source>
</evidence>
<dbReference type="InterPro" id="IPR014721">
    <property type="entry name" value="Ribsml_uS5_D2-typ_fold_subgr"/>
</dbReference>